<dbReference type="InterPro" id="IPR053720">
    <property type="entry name" value="Psm_Assembly_Chaperone"/>
</dbReference>
<proteinExistence type="predicted"/>
<keyword evidence="8" id="KW-0808">Transferase</keyword>
<evidence type="ECO:0000256" key="3">
    <source>
        <dbReference type="ARBA" id="ARBA00022750"/>
    </source>
</evidence>
<dbReference type="Gene3D" id="3.30.420.10">
    <property type="entry name" value="Ribonuclease H-like superfamily/Ribonuclease H"/>
    <property type="match status" value="1"/>
</dbReference>
<evidence type="ECO:0000256" key="4">
    <source>
        <dbReference type="ARBA" id="ARBA00022801"/>
    </source>
</evidence>
<dbReference type="PROSITE" id="PS50013">
    <property type="entry name" value="CHROMO_2"/>
    <property type="match status" value="1"/>
</dbReference>
<evidence type="ECO:0000259" key="12">
    <source>
        <dbReference type="PROSITE" id="PS50013"/>
    </source>
</evidence>
<dbReference type="InterPro" id="IPR056924">
    <property type="entry name" value="SH3_Tf2-1"/>
</dbReference>
<comment type="caution">
    <text evidence="14">The sequence shown here is derived from an EMBL/GenBank/DDBJ whole genome shotgun (WGS) entry which is preliminary data.</text>
</comment>
<dbReference type="Pfam" id="PF10178">
    <property type="entry name" value="PAC3"/>
    <property type="match status" value="1"/>
</dbReference>
<keyword evidence="9" id="KW-0238">DNA-binding</keyword>
<evidence type="ECO:0000313" key="15">
    <source>
        <dbReference type="Proteomes" id="UP000326396"/>
    </source>
</evidence>
<dbReference type="InterPro" id="IPR001584">
    <property type="entry name" value="Integrase_cat-core"/>
</dbReference>
<dbReference type="InterPro" id="IPR018788">
    <property type="entry name" value="Proteasome_assmbl_chp_3"/>
</dbReference>
<dbReference type="InterPro" id="IPR000953">
    <property type="entry name" value="Chromo/chromo_shadow_dom"/>
</dbReference>
<keyword evidence="7" id="KW-0695">RNA-directed DNA polymerase</keyword>
<dbReference type="GO" id="GO:0004190">
    <property type="term" value="F:aspartic-type endopeptidase activity"/>
    <property type="evidence" value="ECO:0007669"/>
    <property type="project" value="UniProtKB-KW"/>
</dbReference>
<evidence type="ECO:0000256" key="9">
    <source>
        <dbReference type="ARBA" id="ARBA00023125"/>
    </source>
</evidence>
<keyword evidence="2" id="KW-0479">Metal-binding</keyword>
<dbReference type="InterPro" id="IPR016197">
    <property type="entry name" value="Chromo-like_dom_sf"/>
</dbReference>
<evidence type="ECO:0000256" key="7">
    <source>
        <dbReference type="ARBA" id="ARBA00022918"/>
    </source>
</evidence>
<keyword evidence="8" id="KW-0548">Nucleotidyltransferase</keyword>
<dbReference type="SUPFAM" id="SSF54160">
    <property type="entry name" value="Chromo domain-like"/>
    <property type="match status" value="1"/>
</dbReference>
<dbReference type="InterPro" id="IPR043128">
    <property type="entry name" value="Rev_trsase/Diguanyl_cyclase"/>
</dbReference>
<keyword evidence="6" id="KW-0229">DNA integration</keyword>
<dbReference type="SUPFAM" id="SSF53098">
    <property type="entry name" value="Ribonuclease H-like"/>
    <property type="match status" value="1"/>
</dbReference>
<keyword evidence="10" id="KW-0233">DNA recombination</keyword>
<dbReference type="GO" id="GO:0003964">
    <property type="term" value="F:RNA-directed DNA polymerase activity"/>
    <property type="evidence" value="ECO:0007669"/>
    <property type="project" value="UniProtKB-KW"/>
</dbReference>
<dbReference type="GO" id="GO:0006310">
    <property type="term" value="P:DNA recombination"/>
    <property type="evidence" value="ECO:0007669"/>
    <property type="project" value="UniProtKB-KW"/>
</dbReference>
<protein>
    <submittedName>
        <fullName evidence="14">Uncharacterized protein</fullName>
    </submittedName>
</protein>
<evidence type="ECO:0000256" key="6">
    <source>
        <dbReference type="ARBA" id="ARBA00022908"/>
    </source>
</evidence>
<keyword evidence="4" id="KW-0378">Hydrolase</keyword>
<keyword evidence="8" id="KW-0239">DNA-directed DNA polymerase</keyword>
<evidence type="ECO:0000256" key="1">
    <source>
        <dbReference type="ARBA" id="ARBA00022670"/>
    </source>
</evidence>
<organism evidence="14 15">
    <name type="scientific">Mikania micrantha</name>
    <name type="common">bitter vine</name>
    <dbReference type="NCBI Taxonomy" id="192012"/>
    <lineage>
        <taxon>Eukaryota</taxon>
        <taxon>Viridiplantae</taxon>
        <taxon>Streptophyta</taxon>
        <taxon>Embryophyta</taxon>
        <taxon>Tracheophyta</taxon>
        <taxon>Spermatophyta</taxon>
        <taxon>Magnoliopsida</taxon>
        <taxon>eudicotyledons</taxon>
        <taxon>Gunneridae</taxon>
        <taxon>Pentapetalae</taxon>
        <taxon>asterids</taxon>
        <taxon>campanulids</taxon>
        <taxon>Asterales</taxon>
        <taxon>Asteraceae</taxon>
        <taxon>Asteroideae</taxon>
        <taxon>Heliantheae alliance</taxon>
        <taxon>Eupatorieae</taxon>
        <taxon>Mikania</taxon>
    </lineage>
</organism>
<dbReference type="GO" id="GO:0003677">
    <property type="term" value="F:DNA binding"/>
    <property type="evidence" value="ECO:0007669"/>
    <property type="project" value="UniProtKB-KW"/>
</dbReference>
<evidence type="ECO:0000259" key="13">
    <source>
        <dbReference type="PROSITE" id="PS50994"/>
    </source>
</evidence>
<dbReference type="InterPro" id="IPR041577">
    <property type="entry name" value="RT_RNaseH_2"/>
</dbReference>
<dbReference type="FunFam" id="3.30.70.270:FF:000020">
    <property type="entry name" value="Transposon Tf2-6 polyprotein-like Protein"/>
    <property type="match status" value="1"/>
</dbReference>
<dbReference type="InterPro" id="IPR043502">
    <property type="entry name" value="DNA/RNA_pol_sf"/>
</dbReference>
<dbReference type="EMBL" id="SZYD01000006">
    <property type="protein sequence ID" value="KAD5961119.1"/>
    <property type="molecule type" value="Genomic_DNA"/>
</dbReference>
<feature type="domain" description="Integrase catalytic" evidence="13">
    <location>
        <begin position="388"/>
        <end position="552"/>
    </location>
</feature>
<dbReference type="Pfam" id="PF24626">
    <property type="entry name" value="SH3_Tf2-1"/>
    <property type="match status" value="1"/>
</dbReference>
<dbReference type="Pfam" id="PF17919">
    <property type="entry name" value="RT_RNaseH_2"/>
    <property type="match status" value="1"/>
</dbReference>
<dbReference type="GO" id="GO:0043248">
    <property type="term" value="P:proteasome assembly"/>
    <property type="evidence" value="ECO:0007669"/>
    <property type="project" value="InterPro"/>
</dbReference>
<dbReference type="SUPFAM" id="SSF56672">
    <property type="entry name" value="DNA/RNA polymerases"/>
    <property type="match status" value="1"/>
</dbReference>
<keyword evidence="5" id="KW-0460">Magnesium</keyword>
<reference evidence="14 15" key="1">
    <citation type="submission" date="2019-05" db="EMBL/GenBank/DDBJ databases">
        <title>Mikania micrantha, genome provides insights into the molecular mechanism of rapid growth.</title>
        <authorList>
            <person name="Liu B."/>
        </authorList>
    </citation>
    <scope>NUCLEOTIDE SEQUENCE [LARGE SCALE GENOMIC DNA]</scope>
    <source>
        <strain evidence="14">NLD-2019</strain>
        <tissue evidence="14">Leaf</tissue>
    </source>
</reference>
<accession>A0A5N6P6D0</accession>
<evidence type="ECO:0000256" key="5">
    <source>
        <dbReference type="ARBA" id="ARBA00022842"/>
    </source>
</evidence>
<dbReference type="InterPro" id="IPR012337">
    <property type="entry name" value="RNaseH-like_sf"/>
</dbReference>
<dbReference type="InterPro" id="IPR036397">
    <property type="entry name" value="RNaseH_sf"/>
</dbReference>
<dbReference type="InterPro" id="IPR041588">
    <property type="entry name" value="Integrase_H2C2"/>
</dbReference>
<dbReference type="Gene3D" id="1.10.340.70">
    <property type="match status" value="1"/>
</dbReference>
<keyword evidence="1" id="KW-0645">Protease</keyword>
<gene>
    <name evidence="14" type="ORF">E3N88_12592</name>
</gene>
<feature type="domain" description="Chromo" evidence="12">
    <location>
        <begin position="692"/>
        <end position="742"/>
    </location>
</feature>
<dbReference type="GO" id="GO:0015074">
    <property type="term" value="P:DNA integration"/>
    <property type="evidence" value="ECO:0007669"/>
    <property type="project" value="UniProtKB-KW"/>
</dbReference>
<dbReference type="GO" id="GO:0003887">
    <property type="term" value="F:DNA-directed DNA polymerase activity"/>
    <property type="evidence" value="ECO:0007669"/>
    <property type="project" value="UniProtKB-KW"/>
</dbReference>
<dbReference type="CDD" id="cd09274">
    <property type="entry name" value="RNase_HI_RT_Ty3"/>
    <property type="match status" value="1"/>
</dbReference>
<dbReference type="OrthoDB" id="5839at2759"/>
<dbReference type="GO" id="GO:0046872">
    <property type="term" value="F:metal ion binding"/>
    <property type="evidence" value="ECO:0007669"/>
    <property type="project" value="UniProtKB-KW"/>
</dbReference>
<dbReference type="GO" id="GO:0006508">
    <property type="term" value="P:proteolysis"/>
    <property type="evidence" value="ECO:0007669"/>
    <property type="project" value="UniProtKB-KW"/>
</dbReference>
<keyword evidence="3" id="KW-0064">Aspartyl protease</keyword>
<evidence type="ECO:0000256" key="10">
    <source>
        <dbReference type="ARBA" id="ARBA00023172"/>
    </source>
</evidence>
<dbReference type="Pfam" id="PF17921">
    <property type="entry name" value="Integrase_H2C2"/>
    <property type="match status" value="1"/>
</dbReference>
<dbReference type="AlphaFoldDB" id="A0A5N6P6D0"/>
<evidence type="ECO:0000256" key="2">
    <source>
        <dbReference type="ARBA" id="ARBA00022723"/>
    </source>
</evidence>
<evidence type="ECO:0000313" key="14">
    <source>
        <dbReference type="EMBL" id="KAD5961119.1"/>
    </source>
</evidence>
<evidence type="ECO:0000256" key="8">
    <source>
        <dbReference type="ARBA" id="ARBA00022932"/>
    </source>
</evidence>
<dbReference type="PANTHER" id="PTHR37984">
    <property type="entry name" value="PROTEIN CBG26694"/>
    <property type="match status" value="1"/>
</dbReference>
<keyword evidence="15" id="KW-1185">Reference proteome</keyword>
<keyword evidence="11" id="KW-0511">Multifunctional enzyme</keyword>
<dbReference type="InterPro" id="IPR050951">
    <property type="entry name" value="Retrovirus_Pol_polyprotein"/>
</dbReference>
<dbReference type="Proteomes" id="UP000326396">
    <property type="component" value="Linkage Group LG14"/>
</dbReference>
<dbReference type="Gene3D" id="3.30.230.90">
    <property type="match status" value="1"/>
</dbReference>
<sequence length="847" mass="96541">MDDASTSFFPVRHNKFSVDIKVCDLTVIRTILYSSYYFTQDEGQHEQHLRRVLETMRQHRLFAKESKCVFGGQAVEYLGHVISAAGVTTDPGKIEAIQQWPVPKTLKELRGFLGLTGYYRRFIRSFGLIAKPLTELLKKDAFGWGEGPRDAFDRLKAALSSAPVLALPDFNKTFVVETDASACGLGAVLMQEHHPIAFISKALSAKQQALSVYEKELLAILMAVKQWHYYLIPAHFIIRTDQRSLKHLLTQKVTTPLQHKWLAKLMGYDYTIEYKQGRENVAADALSRVQGATLFTTTLSQIEPLLLQQVIESQQQDEQLQAMINKLKNGEPLPKLQWNGKWEATATVQGIKGMFYWKGIAKKVRETVRKCDVCSRAKHENIATPGLLQPLPIPDAIFSDISMDFIGGLPKVKGKDTIFVVVDRLSKYNHFMVLGHPFTAKDVAQVFLDSVYRLHGCPASIISDRDPIFLSSFWKEFLSLQGVESKLSTAYHPQTDGQTEVVNRCLECYLRCMVMDRPHTWVKWVSLAEWWYNTTFHSALGMTPFEALYGFPPPLHIPYLPKDSSDKEVDEIMRDREAATAVLKQSLLRAQNRMKQQADKRRTDREYEKGTWVYLKLQPYMQSSLRVHKHSKLTPKYFGPFLIIDKVGKVAYKLDLPDEAQIHPMFHVSLLKPAVGPPGKVIPLTEDVRFRLKPLKVLDRKLVKRGSRAAMKILVQWEGQSSQEATWEFLDDMKLRFPDLVEWDNKIDIVICSYDDQFMVIATQIGTMGTIMHARKEEGMLNNPTFNVSVIFGKRDEPMLLACARQLIEHISNSGSSKPLTLSLGLKDHSKETLKIIVSAVIENRLW</sequence>
<dbReference type="PROSITE" id="PS50994">
    <property type="entry name" value="INTEGRASE"/>
    <property type="match status" value="1"/>
</dbReference>
<dbReference type="Gene3D" id="3.30.70.270">
    <property type="match status" value="2"/>
</dbReference>
<dbReference type="PANTHER" id="PTHR37984:SF5">
    <property type="entry name" value="PROTEIN NYNRIN-LIKE"/>
    <property type="match status" value="1"/>
</dbReference>
<name>A0A5N6P6D0_9ASTR</name>
<evidence type="ECO:0000256" key="11">
    <source>
        <dbReference type="ARBA" id="ARBA00023268"/>
    </source>
</evidence>